<dbReference type="CDD" id="cd00586">
    <property type="entry name" value="4HBT"/>
    <property type="match status" value="1"/>
</dbReference>
<dbReference type="Proteomes" id="UP000199412">
    <property type="component" value="Unassembled WGS sequence"/>
</dbReference>
<evidence type="ECO:0000313" key="3">
    <source>
        <dbReference type="Proteomes" id="UP000199412"/>
    </source>
</evidence>
<dbReference type="SUPFAM" id="SSF54637">
    <property type="entry name" value="Thioesterase/thiol ester dehydrase-isomerase"/>
    <property type="match status" value="1"/>
</dbReference>
<dbReference type="RefSeq" id="WP_218128292.1">
    <property type="nucleotide sequence ID" value="NZ_FNAP01000002.1"/>
</dbReference>
<organism evidence="2 3">
    <name type="scientific">Rhodospira trueperi</name>
    <dbReference type="NCBI Taxonomy" id="69960"/>
    <lineage>
        <taxon>Bacteria</taxon>
        <taxon>Pseudomonadati</taxon>
        <taxon>Pseudomonadota</taxon>
        <taxon>Alphaproteobacteria</taxon>
        <taxon>Rhodospirillales</taxon>
        <taxon>Rhodospirillaceae</taxon>
        <taxon>Rhodospira</taxon>
    </lineage>
</organism>
<name>A0A1G6ZC20_9PROT</name>
<accession>A0A1G6ZC20</accession>
<protein>
    <submittedName>
        <fullName evidence="2">Acyl-CoA thioesterase FadM</fullName>
    </submittedName>
</protein>
<dbReference type="EMBL" id="FNAP01000002">
    <property type="protein sequence ID" value="SDE00178.1"/>
    <property type="molecule type" value="Genomic_DNA"/>
</dbReference>
<dbReference type="Pfam" id="PF13279">
    <property type="entry name" value="4HBT_2"/>
    <property type="match status" value="1"/>
</dbReference>
<feature type="compositionally biased region" description="Basic and acidic residues" evidence="1">
    <location>
        <begin position="1"/>
        <end position="12"/>
    </location>
</feature>
<dbReference type="InterPro" id="IPR029069">
    <property type="entry name" value="HotDog_dom_sf"/>
</dbReference>
<dbReference type="STRING" id="69960.SAMN05421720_102327"/>
<proteinExistence type="predicted"/>
<dbReference type="AlphaFoldDB" id="A0A1G6ZC20"/>
<feature type="region of interest" description="Disordered" evidence="1">
    <location>
        <begin position="1"/>
        <end position="21"/>
    </location>
</feature>
<sequence>MTAPMDDDRPMEPEGATIGPQTTPFLHRIRVRWGDCDPAAIAYTPNIPAWALEAIESWWSHHTDHDWYRFNIDRRLGTPFVHMRLDFRAPITPRHALDCEVRMTRLGRTSVTHEVCGYQDGVLCFAGEFVAVFVEAGAMTPMSPPEDVVERIRATAAVPQGAG</sequence>
<reference evidence="2 3" key="1">
    <citation type="submission" date="2016-10" db="EMBL/GenBank/DDBJ databases">
        <authorList>
            <person name="de Groot N.N."/>
        </authorList>
    </citation>
    <scope>NUCLEOTIDE SEQUENCE [LARGE SCALE GENOMIC DNA]</scope>
    <source>
        <strain evidence="2 3">ATCC 700224</strain>
    </source>
</reference>
<dbReference type="Gene3D" id="3.10.129.10">
    <property type="entry name" value="Hotdog Thioesterase"/>
    <property type="match status" value="1"/>
</dbReference>
<gene>
    <name evidence="2" type="ORF">SAMN05421720_102327</name>
</gene>
<keyword evidence="3" id="KW-1185">Reference proteome</keyword>
<evidence type="ECO:0000256" key="1">
    <source>
        <dbReference type="SAM" id="MobiDB-lite"/>
    </source>
</evidence>
<evidence type="ECO:0000313" key="2">
    <source>
        <dbReference type="EMBL" id="SDE00178.1"/>
    </source>
</evidence>